<dbReference type="Pfam" id="PF07394">
    <property type="entry name" value="DUF1501"/>
    <property type="match status" value="1"/>
</dbReference>
<evidence type="ECO:0000256" key="1">
    <source>
        <dbReference type="SAM" id="SignalP"/>
    </source>
</evidence>
<reference evidence="2 3" key="1">
    <citation type="submission" date="2020-08" db="EMBL/GenBank/DDBJ databases">
        <title>Genomic Encyclopedia of Type Strains, Phase III (KMG-III): the genomes of soil and plant-associated and newly described type strains.</title>
        <authorList>
            <person name="Whitman W."/>
        </authorList>
    </citation>
    <scope>NUCLEOTIDE SEQUENCE [LARGE SCALE GENOMIC DNA]</scope>
    <source>
        <strain evidence="2 3">CECT 8897</strain>
    </source>
</reference>
<dbReference type="AlphaFoldDB" id="A0A7W5BBG4"/>
<dbReference type="PANTHER" id="PTHR43737:SF1">
    <property type="entry name" value="DUF1501 DOMAIN-CONTAINING PROTEIN"/>
    <property type="match status" value="1"/>
</dbReference>
<dbReference type="PANTHER" id="PTHR43737">
    <property type="entry name" value="BLL7424 PROTEIN"/>
    <property type="match status" value="1"/>
</dbReference>
<dbReference type="InterPro" id="IPR010869">
    <property type="entry name" value="DUF1501"/>
</dbReference>
<dbReference type="RefSeq" id="WP_183441872.1">
    <property type="nucleotide sequence ID" value="NZ_JACHXD010000008.1"/>
</dbReference>
<dbReference type="Proteomes" id="UP000541535">
    <property type="component" value="Unassembled WGS sequence"/>
</dbReference>
<comment type="caution">
    <text evidence="2">The sequence shown here is derived from an EMBL/GenBank/DDBJ whole genome shotgun (WGS) entry which is preliminary data.</text>
</comment>
<keyword evidence="3" id="KW-1185">Reference proteome</keyword>
<name>A0A7W5BBG4_9BURK</name>
<proteinExistence type="predicted"/>
<dbReference type="PROSITE" id="PS51318">
    <property type="entry name" value="TAT"/>
    <property type="match status" value="1"/>
</dbReference>
<feature type="chain" id="PRO_5031318306" evidence="1">
    <location>
        <begin position="28"/>
        <end position="475"/>
    </location>
</feature>
<dbReference type="EMBL" id="JACHXD010000008">
    <property type="protein sequence ID" value="MBB3120089.1"/>
    <property type="molecule type" value="Genomic_DNA"/>
</dbReference>
<sequence>MTPTSPARRRFVSSLLTLAGGAATPMALNLAAIHAAAAASASDYRALVCVFLGGGNDHYNTVLATDRASWAAYQGARNTGGGMSIALAAPGQPGGVLPLTPATPHAGRSFALHPQLPQLRGLFDAGRAAVVANVGTLLAPTSRADYLRRGPLLPPKLFSHNDQQAMWQSCQPEGATHGWGGRLGELLASANSQASFTCISTAGNAVFGAGRLLTPYQISAEGALPVNRLDQPLFANARHPLRAIISNPHSHLLEQEYAAVMRRALEAQALMGAAYAPAGPGGVPNPGNYFSPDAGAPRVNPLAVQLHTVARIIAGRATLGMRRQVFFVHLGGFDTHDFQRNRHAELMARLDHGLAYFDGLMANLRGSNLREQVTLFTASDFGRTLSSNGDGTDHGWGAHHFVLGGAVRGRNLYGAFPPIGLGHDHEVGQGVLLPQFSVEQYGATLASWFGVSAGQLSDIFPNLGNFNSRNLGFMA</sequence>
<evidence type="ECO:0000313" key="2">
    <source>
        <dbReference type="EMBL" id="MBB3120089.1"/>
    </source>
</evidence>
<protein>
    <submittedName>
        <fullName evidence="2">Uncharacterized protein (DUF1501 family)</fullName>
    </submittedName>
</protein>
<keyword evidence="1" id="KW-0732">Signal</keyword>
<evidence type="ECO:0000313" key="3">
    <source>
        <dbReference type="Proteomes" id="UP000541535"/>
    </source>
</evidence>
<organism evidence="2 3">
    <name type="scientific">Pseudoduganella violacea</name>
    <dbReference type="NCBI Taxonomy" id="1715466"/>
    <lineage>
        <taxon>Bacteria</taxon>
        <taxon>Pseudomonadati</taxon>
        <taxon>Pseudomonadota</taxon>
        <taxon>Betaproteobacteria</taxon>
        <taxon>Burkholderiales</taxon>
        <taxon>Oxalobacteraceae</taxon>
        <taxon>Telluria group</taxon>
        <taxon>Pseudoduganella</taxon>
    </lineage>
</organism>
<feature type="signal peptide" evidence="1">
    <location>
        <begin position="1"/>
        <end position="27"/>
    </location>
</feature>
<dbReference type="InterPro" id="IPR006311">
    <property type="entry name" value="TAT_signal"/>
</dbReference>
<gene>
    <name evidence="2" type="ORF">FHS03_003148</name>
</gene>
<accession>A0A7W5BBG4</accession>